<reference evidence="1 2" key="1">
    <citation type="submission" date="2016-05" db="EMBL/GenBank/DDBJ databases">
        <title>First whole genome sequencing of Entamoeba histolytica HM1:IMSS-clone-6.</title>
        <authorList>
            <person name="Mukherjee Avik.K."/>
            <person name="Izumyama S."/>
            <person name="Nakada-Tsukui K."/>
            <person name="Nozaki T."/>
        </authorList>
    </citation>
    <scope>NUCLEOTIDE SEQUENCE [LARGE SCALE GENOMIC DNA]</scope>
    <source>
        <strain evidence="1 2">HM1:IMSS clone 6</strain>
    </source>
</reference>
<name>A0A175K032_ENTHI</name>
<proteinExistence type="predicted"/>
<comment type="caution">
    <text evidence="1">The sequence shown here is derived from an EMBL/GenBank/DDBJ whole genome shotgun (WGS) entry which is preliminary data.</text>
</comment>
<evidence type="ECO:0000313" key="1">
    <source>
        <dbReference type="EMBL" id="GAT99088.1"/>
    </source>
</evidence>
<dbReference type="Proteomes" id="UP000078387">
    <property type="component" value="Unassembled WGS sequence"/>
</dbReference>
<organism evidence="1 2">
    <name type="scientific">Entamoeba histolytica</name>
    <dbReference type="NCBI Taxonomy" id="5759"/>
    <lineage>
        <taxon>Eukaryota</taxon>
        <taxon>Amoebozoa</taxon>
        <taxon>Evosea</taxon>
        <taxon>Archamoebae</taxon>
        <taxon>Mastigamoebida</taxon>
        <taxon>Entamoebidae</taxon>
        <taxon>Entamoeba</taxon>
    </lineage>
</organism>
<accession>A0A175K032</accession>
<dbReference type="VEuPathDB" id="AmoebaDB:EHI8A_066620"/>
<evidence type="ECO:0000313" key="2">
    <source>
        <dbReference type="Proteomes" id="UP000078387"/>
    </source>
</evidence>
<dbReference type="VEuPathDB" id="AmoebaDB:EHI5A_101660"/>
<dbReference type="EMBL" id="BDEQ01000001">
    <property type="protein sequence ID" value="GAT99088.1"/>
    <property type="molecule type" value="Genomic_DNA"/>
</dbReference>
<dbReference type="VEuPathDB" id="AmoebaDB:EHI_176160"/>
<gene>
    <name evidence="1" type="ORF">CL6EHI_176160</name>
</gene>
<dbReference type="VEuPathDB" id="AmoebaDB:KM1_121190"/>
<dbReference type="AlphaFoldDB" id="A0A175K032"/>
<dbReference type="VEuPathDB" id="AmoebaDB:EHI7A_063610"/>
<dbReference type="eggNOG" id="ENOG502RBZ6">
    <property type="taxonomic scope" value="Eukaryota"/>
</dbReference>
<sequence>MSSFPKNPSTNLNSFGFARLLTMAYGKFEEKHWKRKCPLTTAALQAVYVGSKTQNKFQLEFVLKGLYLNANPVTSILYLVLLNQYIETNSNPPKFLSSEGKIKKSLLSENQSINLIYASQQEQKIDKEIKKTQEKNFYCDHKSQKLMKKIGRCCLHLIKPNEKVTIKNDFDCLLKMVLIDSVKFFPHQYQSKEVQSHLYQFKLLNNIIDYVNKHYCCECKKRKEYLKMVIVHFIKRPILFNYFTPSQMNNFMKIFFIECKCKNISSLPPNLPFICPSSIELKVIILSSLLPQNNNMQQAIIDLYSQLNGKEKGLKGYYEVLFPCFPLQNYENCLKLSKSPLGNESCYLLYRSLLNQPTLPNDIRIDTSSQLNYCILRGLYTIRGELTTTSQAPKTSSNVLFGQLIAFEDQLKVPYSKQLHFPIIPDSMNEELTLVYARIILFIIDKSNSHLSNAVRFRNYSFNLKPFKNAIKTIFEEGNSSQELCELVVYLYYKLFYSSEDKLVQKKVLLLMVALTKKFERCLIINKIKSCQEEFITLCLQRLVKSPSFYLIQFIEKLEKARFIIATNPSFPQFVLNAPLPLDVDTISFFTLILPFESKYVSTIISSVIASLPPLLADPIAVNVMSYYKTGEIVKFVENDYIDEKLYLAICKFTNQLYSLSKVIRTSLPIFLANLMPCSSSSAFAFYEIVLNCDDKKGLYDLLEATIIILDKDIIIDEVSGIIKGATMSILRKLKKNDIDIVLSKLTKTQKVILKTLFEEHESLNISKKK</sequence>
<protein>
    <submittedName>
        <fullName evidence="1">Uncharacterized protein</fullName>
    </submittedName>
</protein>